<name>A0A5B7DKW7_PORTR</name>
<accession>A0A5B7DKW7</accession>
<dbReference type="EMBL" id="VSRR010001050">
    <property type="protein sequence ID" value="MPC22088.1"/>
    <property type="molecule type" value="Genomic_DNA"/>
</dbReference>
<evidence type="ECO:0000313" key="2">
    <source>
        <dbReference type="Proteomes" id="UP000324222"/>
    </source>
</evidence>
<organism evidence="1 2">
    <name type="scientific">Portunus trituberculatus</name>
    <name type="common">Swimming crab</name>
    <name type="synonym">Neptunus trituberculatus</name>
    <dbReference type="NCBI Taxonomy" id="210409"/>
    <lineage>
        <taxon>Eukaryota</taxon>
        <taxon>Metazoa</taxon>
        <taxon>Ecdysozoa</taxon>
        <taxon>Arthropoda</taxon>
        <taxon>Crustacea</taxon>
        <taxon>Multicrustacea</taxon>
        <taxon>Malacostraca</taxon>
        <taxon>Eumalacostraca</taxon>
        <taxon>Eucarida</taxon>
        <taxon>Decapoda</taxon>
        <taxon>Pleocyemata</taxon>
        <taxon>Brachyura</taxon>
        <taxon>Eubrachyura</taxon>
        <taxon>Portunoidea</taxon>
        <taxon>Portunidae</taxon>
        <taxon>Portuninae</taxon>
        <taxon>Portunus</taxon>
    </lineage>
</organism>
<gene>
    <name evidence="1" type="ORF">E2C01_015094</name>
</gene>
<comment type="caution">
    <text evidence="1">The sequence shown here is derived from an EMBL/GenBank/DDBJ whole genome shotgun (WGS) entry which is preliminary data.</text>
</comment>
<protein>
    <submittedName>
        <fullName evidence="1">Uncharacterized protein</fullName>
    </submittedName>
</protein>
<dbReference type="Proteomes" id="UP000324222">
    <property type="component" value="Unassembled WGS sequence"/>
</dbReference>
<reference evidence="1 2" key="1">
    <citation type="submission" date="2019-05" db="EMBL/GenBank/DDBJ databases">
        <title>Another draft genome of Portunus trituberculatus and its Hox gene families provides insights of decapod evolution.</title>
        <authorList>
            <person name="Jeong J.-H."/>
            <person name="Song I."/>
            <person name="Kim S."/>
            <person name="Choi T."/>
            <person name="Kim D."/>
            <person name="Ryu S."/>
            <person name="Kim W."/>
        </authorList>
    </citation>
    <scope>NUCLEOTIDE SEQUENCE [LARGE SCALE GENOMIC DNA]</scope>
    <source>
        <tissue evidence="1">Muscle</tissue>
    </source>
</reference>
<evidence type="ECO:0000313" key="1">
    <source>
        <dbReference type="EMBL" id="MPC22088.1"/>
    </source>
</evidence>
<dbReference type="AlphaFoldDB" id="A0A5B7DKW7"/>
<proteinExistence type="predicted"/>
<keyword evidence="2" id="KW-1185">Reference proteome</keyword>
<sequence length="61" mass="6475">MRILESEGSPSARVRILAAGDSFLMPGSFHLYSTTTTTTTTTTTINTSTAVSPAFPIHCNL</sequence>